<evidence type="ECO:0000313" key="1">
    <source>
        <dbReference type="EMBL" id="CAG7642432.1"/>
    </source>
</evidence>
<gene>
    <name evidence="1" type="ORF">SBRY_30651</name>
</gene>
<protein>
    <submittedName>
        <fullName evidence="1">Uncharacterized protein</fullName>
    </submittedName>
</protein>
<dbReference type="EMBL" id="CAJVAX010000017">
    <property type="protein sequence ID" value="CAG7642432.1"/>
    <property type="molecule type" value="Genomic_DNA"/>
</dbReference>
<sequence length="138" mass="14898">MSVEREAAGRRWGRAVWFRPGALEPPQAVGTRLLSLLPAVVLARDETDGDYVSTKSDMAWVVGERSLSHLLRFPRDVELVRRGGCGSCNAEARSAAGVHDAARHGRVWSAPGGRPGTYCPRLGGHGARYLPAEKRVPG</sequence>
<keyword evidence="2" id="KW-1185">Reference proteome</keyword>
<organism evidence="1 2">
    <name type="scientific">Actinacidiphila bryophytorum</name>
    <dbReference type="NCBI Taxonomy" id="1436133"/>
    <lineage>
        <taxon>Bacteria</taxon>
        <taxon>Bacillati</taxon>
        <taxon>Actinomycetota</taxon>
        <taxon>Actinomycetes</taxon>
        <taxon>Kitasatosporales</taxon>
        <taxon>Streptomycetaceae</taxon>
        <taxon>Actinacidiphila</taxon>
    </lineage>
</organism>
<accession>A0A9W4MH46</accession>
<comment type="caution">
    <text evidence="1">The sequence shown here is derived from an EMBL/GenBank/DDBJ whole genome shotgun (WGS) entry which is preliminary data.</text>
</comment>
<proteinExistence type="predicted"/>
<name>A0A9W4MH46_9ACTN</name>
<reference evidence="1" key="1">
    <citation type="submission" date="2021-06" db="EMBL/GenBank/DDBJ databases">
        <authorList>
            <person name="Arsene-Ploetze F."/>
        </authorList>
    </citation>
    <scope>NUCLEOTIDE SEQUENCE</scope>
    <source>
        <strain evidence="1">SBRY1</strain>
    </source>
</reference>
<evidence type="ECO:0000313" key="2">
    <source>
        <dbReference type="Proteomes" id="UP001153328"/>
    </source>
</evidence>
<dbReference type="Proteomes" id="UP001153328">
    <property type="component" value="Unassembled WGS sequence"/>
</dbReference>
<dbReference type="AlphaFoldDB" id="A0A9W4MH46"/>